<dbReference type="NCBIfam" id="NF005542">
    <property type="entry name" value="PRK07205.1"/>
    <property type="match status" value="1"/>
</dbReference>
<keyword evidence="7 9" id="KW-0224">Dipeptidase</keyword>
<dbReference type="Gene3D" id="3.30.70.360">
    <property type="match status" value="2"/>
</dbReference>
<dbReference type="SUPFAM" id="SSF55031">
    <property type="entry name" value="Bacterial exopeptidase dimerisation domain"/>
    <property type="match status" value="1"/>
</dbReference>
<keyword evidence="4" id="KW-0479">Metal-binding</keyword>
<evidence type="ECO:0000256" key="7">
    <source>
        <dbReference type="ARBA" id="ARBA00022997"/>
    </source>
</evidence>
<proteinExistence type="inferred from homology"/>
<keyword evidence="6" id="KW-0862">Zinc</keyword>
<dbReference type="InterPro" id="IPR002933">
    <property type="entry name" value="Peptidase_M20"/>
</dbReference>
<sequence length="446" mass="48869">MKTFITDAHKQEAITSLQRLVKVPSFLQDAVEGAPFGQDILDALKEGLALFEEEGFTTFIDPDGYYGYAEIGEGEELFGVLCHLDVVPAGDESLWDTPPFEATIKDGAIYGRGVQDDKGPTIAALYAVKSLLDSGVTLTKKIRFIFGTDEENLWRCMDQYHKKEKGVDMGIAPDANFPVIFAEKGLLQVYLTGEGTSDFTLTGGNALNVVPDTATYTGDKKEEVAKELEALCYDFTQTDDGIIVKGKAIHSKDAPEGINANTRLAEAMAPFYTHTGLDFLGKLVKNDANGVSVLGPIEDDASGKLTFNAATVSINEDETKIGIDIRIPVTIDKNELVATLTKKVAEYGLVYNEFDFLDSLYVPKDSELVTTLLNTYQDMTGEVGEPLISGGATYARTMNNCVAFGAMFKDTKDTMHQANEVWQLDEMEKTMEIYAEAIYRLCGKQD</sequence>
<dbReference type="PANTHER" id="PTHR43808">
    <property type="entry name" value="ACETYLORNITHINE DEACETYLASE"/>
    <property type="match status" value="1"/>
</dbReference>
<dbReference type="RefSeq" id="WP_206965239.1">
    <property type="nucleotide sequence ID" value="NZ_JAFLVX010000014.1"/>
</dbReference>
<evidence type="ECO:0000256" key="4">
    <source>
        <dbReference type="ARBA" id="ARBA00022723"/>
    </source>
</evidence>
<organism evidence="9 10">
    <name type="scientific">Candidatus Vagococcus giribetii</name>
    <dbReference type="NCBI Taxonomy" id="2230876"/>
    <lineage>
        <taxon>Bacteria</taxon>
        <taxon>Bacillati</taxon>
        <taxon>Bacillota</taxon>
        <taxon>Bacilli</taxon>
        <taxon>Lactobacillales</taxon>
        <taxon>Enterococcaceae</taxon>
        <taxon>Vagococcus</taxon>
    </lineage>
</organism>
<protein>
    <submittedName>
        <fullName evidence="9">Sapep family Mn(2+)-dependent dipeptidase</fullName>
        <ecNumber evidence="9">3.4.13.-</ecNumber>
    </submittedName>
</protein>
<evidence type="ECO:0000256" key="3">
    <source>
        <dbReference type="ARBA" id="ARBA00022670"/>
    </source>
</evidence>
<dbReference type="PANTHER" id="PTHR43808:SF31">
    <property type="entry name" value="N-ACETYL-L-CITRULLINE DEACETYLASE"/>
    <property type="match status" value="1"/>
</dbReference>
<dbReference type="CDD" id="cd03888">
    <property type="entry name" value="M20_PepV"/>
    <property type="match status" value="1"/>
</dbReference>
<comment type="caution">
    <text evidence="9">The sequence shown here is derived from an EMBL/GenBank/DDBJ whole genome shotgun (WGS) entry which is preliminary data.</text>
</comment>
<gene>
    <name evidence="9" type="ORF">DOK76_04340</name>
</gene>
<dbReference type="GO" id="GO:0016805">
    <property type="term" value="F:dipeptidase activity"/>
    <property type="evidence" value="ECO:0007669"/>
    <property type="project" value="UniProtKB-KW"/>
</dbReference>
<comment type="cofactor">
    <cofactor evidence="1">
        <name>Zn(2+)</name>
        <dbReference type="ChEBI" id="CHEBI:29105"/>
    </cofactor>
</comment>
<dbReference type="Proteomes" id="UP000664857">
    <property type="component" value="Unassembled WGS sequence"/>
</dbReference>
<evidence type="ECO:0000313" key="9">
    <source>
        <dbReference type="EMBL" id="MBO0476287.1"/>
    </source>
</evidence>
<evidence type="ECO:0000256" key="1">
    <source>
        <dbReference type="ARBA" id="ARBA00001947"/>
    </source>
</evidence>
<dbReference type="NCBIfam" id="TIGR01887">
    <property type="entry name" value="dipeptidaselike"/>
    <property type="match status" value="1"/>
</dbReference>
<dbReference type="InterPro" id="IPR036264">
    <property type="entry name" value="Bact_exopeptidase_dim_dom"/>
</dbReference>
<comment type="similarity">
    <text evidence="2">Belongs to the peptidase M20A family.</text>
</comment>
<accession>A0ABS3HRC4</accession>
<evidence type="ECO:0000256" key="6">
    <source>
        <dbReference type="ARBA" id="ARBA00022833"/>
    </source>
</evidence>
<keyword evidence="3" id="KW-0645">Protease</keyword>
<dbReference type="Pfam" id="PF01546">
    <property type="entry name" value="Peptidase_M20"/>
    <property type="match status" value="1"/>
</dbReference>
<evidence type="ECO:0000313" key="10">
    <source>
        <dbReference type="Proteomes" id="UP000664857"/>
    </source>
</evidence>
<evidence type="ECO:0000256" key="2">
    <source>
        <dbReference type="ARBA" id="ARBA00006247"/>
    </source>
</evidence>
<dbReference type="InterPro" id="IPR010964">
    <property type="entry name" value="M20A_pepV-rel"/>
</dbReference>
<dbReference type="Gene3D" id="3.40.630.10">
    <property type="entry name" value="Zn peptidases"/>
    <property type="match status" value="1"/>
</dbReference>
<dbReference type="InterPro" id="IPR050072">
    <property type="entry name" value="Peptidase_M20A"/>
</dbReference>
<dbReference type="SUPFAM" id="SSF53187">
    <property type="entry name" value="Zn-dependent exopeptidases"/>
    <property type="match status" value="1"/>
</dbReference>
<keyword evidence="5 9" id="KW-0378">Hydrolase</keyword>
<evidence type="ECO:0000256" key="5">
    <source>
        <dbReference type="ARBA" id="ARBA00022801"/>
    </source>
</evidence>
<name>A0ABS3HRC4_9ENTE</name>
<keyword evidence="8" id="KW-0482">Metalloprotease</keyword>
<reference evidence="9 10" key="1">
    <citation type="submission" date="2021-03" db="EMBL/GenBank/DDBJ databases">
        <title>Enterococcal diversity collection.</title>
        <authorList>
            <person name="Gilmore M.S."/>
            <person name="Schwartzman J."/>
            <person name="Van Tyne D."/>
            <person name="Martin M."/>
            <person name="Earl A.M."/>
            <person name="Manson A.L."/>
            <person name="Straub T."/>
            <person name="Salamzade R."/>
            <person name="Saavedra J."/>
            <person name="Lebreton F."/>
            <person name="Prichula J."/>
            <person name="Schaufler K."/>
            <person name="Gaca A."/>
            <person name="Sgardioli B."/>
            <person name="Wagenaar J."/>
            <person name="Strong T."/>
        </authorList>
    </citation>
    <scope>NUCLEOTIDE SEQUENCE [LARGE SCALE GENOMIC DNA]</scope>
    <source>
        <strain evidence="9 10">DIV0080</strain>
    </source>
</reference>
<dbReference type="EMBL" id="JAFLVX010000014">
    <property type="protein sequence ID" value="MBO0476287.1"/>
    <property type="molecule type" value="Genomic_DNA"/>
</dbReference>
<evidence type="ECO:0000256" key="8">
    <source>
        <dbReference type="ARBA" id="ARBA00023049"/>
    </source>
</evidence>
<dbReference type="EC" id="3.4.13.-" evidence="9"/>
<keyword evidence="10" id="KW-1185">Reference proteome</keyword>